<dbReference type="PANTHER" id="PTHR42879">
    <property type="entry name" value="3-OXOACYL-(ACYL-CARRIER-PROTEIN) REDUCTASE"/>
    <property type="match status" value="1"/>
</dbReference>
<dbReference type="InterPro" id="IPR050259">
    <property type="entry name" value="SDR"/>
</dbReference>
<dbReference type="PRINTS" id="PR00080">
    <property type="entry name" value="SDRFAMILY"/>
</dbReference>
<accession>A0ABW2A9R4</accession>
<dbReference type="Pfam" id="PF13561">
    <property type="entry name" value="adh_short_C2"/>
    <property type="match status" value="1"/>
</dbReference>
<evidence type="ECO:0000313" key="3">
    <source>
        <dbReference type="Proteomes" id="UP001596422"/>
    </source>
</evidence>
<dbReference type="EMBL" id="JBHSWE010000002">
    <property type="protein sequence ID" value="MFC6674175.1"/>
    <property type="molecule type" value="Genomic_DNA"/>
</dbReference>
<organism evidence="2 3">
    <name type="scientific">Marinobacterium aestuariivivens</name>
    <dbReference type="NCBI Taxonomy" id="1698799"/>
    <lineage>
        <taxon>Bacteria</taxon>
        <taxon>Pseudomonadati</taxon>
        <taxon>Pseudomonadota</taxon>
        <taxon>Gammaproteobacteria</taxon>
        <taxon>Oceanospirillales</taxon>
        <taxon>Oceanospirillaceae</taxon>
        <taxon>Marinobacterium</taxon>
    </lineage>
</organism>
<evidence type="ECO:0000313" key="2">
    <source>
        <dbReference type="EMBL" id="MFC6674175.1"/>
    </source>
</evidence>
<dbReference type="InterPro" id="IPR002347">
    <property type="entry name" value="SDR_fam"/>
</dbReference>
<dbReference type="PANTHER" id="PTHR42879:SF2">
    <property type="entry name" value="3-OXOACYL-[ACYL-CARRIER-PROTEIN] REDUCTASE FABG"/>
    <property type="match status" value="1"/>
</dbReference>
<name>A0ABW2A9R4_9GAMM</name>
<protein>
    <submittedName>
        <fullName evidence="2">SDR family oxidoreductase</fullName>
    </submittedName>
</protein>
<dbReference type="Proteomes" id="UP001596422">
    <property type="component" value="Unassembled WGS sequence"/>
</dbReference>
<dbReference type="InterPro" id="IPR036291">
    <property type="entry name" value="NAD(P)-bd_dom_sf"/>
</dbReference>
<keyword evidence="3" id="KW-1185">Reference proteome</keyword>
<gene>
    <name evidence="2" type="ORF">ACFQDL_31770</name>
</gene>
<proteinExistence type="inferred from homology"/>
<sequence>MDFADADATAGVLARIVDEYEVDHLVNNAGISRSLPLLETTVADLDMHYSVNLRAAVQCSQAVIPGMQAKGRGRIVNISSRVVLGRANRTPYAAAKAGLLGLTRCWALELAASGITVNAIAPGPVRTELFDRNHPEDSEEFKNLLRTVPSKRFGMPEEVAAPIAFLLSDGAAYINGQVIYVCGGASIGAAPL</sequence>
<dbReference type="Gene3D" id="3.40.50.720">
    <property type="entry name" value="NAD(P)-binding Rossmann-like Domain"/>
    <property type="match status" value="1"/>
</dbReference>
<dbReference type="InterPro" id="IPR020904">
    <property type="entry name" value="Sc_DH/Rdtase_CS"/>
</dbReference>
<comment type="caution">
    <text evidence="2">The sequence shown here is derived from an EMBL/GenBank/DDBJ whole genome shotgun (WGS) entry which is preliminary data.</text>
</comment>
<comment type="similarity">
    <text evidence="1">Belongs to the short-chain dehydrogenases/reductases (SDR) family.</text>
</comment>
<dbReference type="SUPFAM" id="SSF51735">
    <property type="entry name" value="NAD(P)-binding Rossmann-fold domains"/>
    <property type="match status" value="1"/>
</dbReference>
<dbReference type="PROSITE" id="PS00061">
    <property type="entry name" value="ADH_SHORT"/>
    <property type="match status" value="1"/>
</dbReference>
<reference evidence="3" key="1">
    <citation type="journal article" date="2019" name="Int. J. Syst. Evol. Microbiol.">
        <title>The Global Catalogue of Microorganisms (GCM) 10K type strain sequencing project: providing services to taxonomists for standard genome sequencing and annotation.</title>
        <authorList>
            <consortium name="The Broad Institute Genomics Platform"/>
            <consortium name="The Broad Institute Genome Sequencing Center for Infectious Disease"/>
            <person name="Wu L."/>
            <person name="Ma J."/>
        </authorList>
    </citation>
    <scope>NUCLEOTIDE SEQUENCE [LARGE SCALE GENOMIC DNA]</scope>
    <source>
        <strain evidence="3">NBRC 111756</strain>
    </source>
</reference>
<dbReference type="RefSeq" id="WP_379914196.1">
    <property type="nucleotide sequence ID" value="NZ_JBHSWE010000002.1"/>
</dbReference>
<dbReference type="CDD" id="cd05233">
    <property type="entry name" value="SDR_c"/>
    <property type="match status" value="1"/>
</dbReference>
<evidence type="ECO:0000256" key="1">
    <source>
        <dbReference type="ARBA" id="ARBA00006484"/>
    </source>
</evidence>
<dbReference type="PRINTS" id="PR00081">
    <property type="entry name" value="GDHRDH"/>
</dbReference>